<evidence type="ECO:0000313" key="2">
    <source>
        <dbReference type="Proteomes" id="UP000591844"/>
    </source>
</evidence>
<comment type="caution">
    <text evidence="1">The sequence shown here is derived from an EMBL/GenBank/DDBJ whole genome shotgun (WGS) entry which is preliminary data.</text>
</comment>
<dbReference type="RefSeq" id="WP_166306235.1">
    <property type="nucleotide sequence ID" value="NZ_CAWPIB010000010.1"/>
</dbReference>
<gene>
    <name evidence="1" type="ORF">C5469_11280</name>
</gene>
<accession>A0A7X5THP3</accession>
<dbReference type="AlphaFoldDB" id="A0A7X5THP3"/>
<dbReference type="Proteomes" id="UP000591844">
    <property type="component" value="Unassembled WGS sequence"/>
</dbReference>
<evidence type="ECO:0000313" key="1">
    <source>
        <dbReference type="EMBL" id="NHB92703.1"/>
    </source>
</evidence>
<protein>
    <submittedName>
        <fullName evidence="1">Uncharacterized protein</fullName>
    </submittedName>
</protein>
<sequence>MASISLIKTLIIKGQTEMIKDFLQRVKTVKTLCRLKPEVKIMTFSNRLNPAPHKAINKNEKLVLLMLMYLKKKDK</sequence>
<organism evidence="1 2">
    <name type="scientific">Photorhabdus cinerea</name>
    <dbReference type="NCBI Taxonomy" id="471575"/>
    <lineage>
        <taxon>Bacteria</taxon>
        <taxon>Pseudomonadati</taxon>
        <taxon>Pseudomonadota</taxon>
        <taxon>Gammaproteobacteria</taxon>
        <taxon>Enterobacterales</taxon>
        <taxon>Morganellaceae</taxon>
        <taxon>Photorhabdus</taxon>
    </lineage>
</organism>
<reference evidence="1 2" key="1">
    <citation type="submission" date="2018-02" db="EMBL/GenBank/DDBJ databases">
        <authorList>
            <person name="Machado R.A."/>
        </authorList>
    </citation>
    <scope>NUCLEOTIDE SEQUENCE [LARGE SCALE GENOMIC DNA]</scope>
    <source>
        <strain evidence="1 2">DSM 19724</strain>
    </source>
</reference>
<name>A0A7X5THP3_9GAMM</name>
<proteinExistence type="predicted"/>
<keyword evidence="2" id="KW-1185">Reference proteome</keyword>
<dbReference type="EMBL" id="PUJW01000010">
    <property type="protein sequence ID" value="NHB92703.1"/>
    <property type="molecule type" value="Genomic_DNA"/>
</dbReference>